<keyword evidence="4" id="KW-1133">Transmembrane helix</keyword>
<comment type="caution">
    <text evidence="7">The sequence shown here is derived from an EMBL/GenBank/DDBJ whole genome shotgun (WGS) entry which is preliminary data.</text>
</comment>
<feature type="compositionally biased region" description="Pro residues" evidence="3">
    <location>
        <begin position="637"/>
        <end position="646"/>
    </location>
</feature>
<feature type="transmembrane region" description="Helical" evidence="4">
    <location>
        <begin position="36"/>
        <end position="62"/>
    </location>
</feature>
<evidence type="ECO:0000256" key="4">
    <source>
        <dbReference type="SAM" id="Phobius"/>
    </source>
</evidence>
<evidence type="ECO:0000259" key="5">
    <source>
        <dbReference type="Pfam" id="PF01578"/>
    </source>
</evidence>
<feature type="transmembrane region" description="Helical" evidence="4">
    <location>
        <begin position="610"/>
        <end position="630"/>
    </location>
</feature>
<dbReference type="EMBL" id="JBFARM010000018">
    <property type="protein sequence ID" value="MEV4292348.1"/>
    <property type="molecule type" value="Genomic_DNA"/>
</dbReference>
<feature type="domain" description="Cytochrome c assembly protein" evidence="5">
    <location>
        <begin position="188"/>
        <end position="269"/>
    </location>
</feature>
<evidence type="ECO:0000256" key="3">
    <source>
        <dbReference type="SAM" id="MobiDB-lite"/>
    </source>
</evidence>
<sequence>MTAALGTAALWCGLAASLVSALAWHRGRPAALAVRAGRAALGCAVLAVALQVAGLIGLIGLIGHEPSGHESIGHWGHEVPLSDTVTSLWSALEASLLLWLLALTGVAAVAGRRHRPGDRLRSVAMAAVMLVCAVFFAVSALTGRPVVPAAADGPGPGALLHLGSAALAVPFGHGVACLVTGRTEIGTIRRWTLAAWVPLTAGIVLGAWWSYRALGWGGSWEWDPAENGALMPWLLATALLHAAPSRAMRPWVAPLALAAFLLVPLGMFLAAYDATPPATALPVTVLPVTALAGAALLGVLAVTLVGARALFARREPRHPARPDPLLLLGCTLLAVLAGTVLLGLLLPPAVELLRGERPEAGPPYYEGTLLPGLLALLALMGAAARTRHPRAGTAAGERHDGTAAGEWRDGTALGERLGGAAAGVGRGLAWPLGVGAGTVAALAFTGPPPVMALAAFGLAAFVLAAVAGRLLARTGGEPMGLRRAGGLVAHAGIALAAVAVAASSGYAEEATARVWTGGSVLAGGYTVRLEAVERDAHAAATTITAVVSAAREGTIVDVLRPSLTTYPASGGPPVARPAVRSVLLHDLYVSVTDAGEDGRTAVLRVAVNPFMSLLWASGAIIALGGLLALLGGRGRPSTPPPGPASVPRPRRAAAM</sequence>
<dbReference type="PRINTS" id="PR01410">
    <property type="entry name" value="CCBIOGENESIS"/>
</dbReference>
<gene>
    <name evidence="7" type="ORF">AB0K40_43145</name>
</gene>
<feature type="transmembrane region" description="Helical" evidence="4">
    <location>
        <begin position="251"/>
        <end position="272"/>
    </location>
</feature>
<keyword evidence="4" id="KW-0812">Transmembrane</keyword>
<proteinExistence type="inferred from homology"/>
<keyword evidence="2" id="KW-0201">Cytochrome c-type biogenesis</keyword>
<keyword evidence="4" id="KW-0472">Membrane</keyword>
<dbReference type="RefSeq" id="WP_364462291.1">
    <property type="nucleotide sequence ID" value="NZ_JBFARM010000018.1"/>
</dbReference>
<accession>A0ABV3HIJ9</accession>
<dbReference type="Pfam" id="PF16327">
    <property type="entry name" value="CcmF_C"/>
    <property type="match status" value="1"/>
</dbReference>
<keyword evidence="8" id="KW-1185">Reference proteome</keyword>
<dbReference type="PANTHER" id="PTHR43653">
    <property type="entry name" value="CYTOCHROME C ASSEMBLY PROTEIN-RELATED"/>
    <property type="match status" value="1"/>
</dbReference>
<organism evidence="7 8">
    <name type="scientific">Nonomuraea bangladeshensis</name>
    <dbReference type="NCBI Taxonomy" id="404385"/>
    <lineage>
        <taxon>Bacteria</taxon>
        <taxon>Bacillati</taxon>
        <taxon>Actinomycetota</taxon>
        <taxon>Actinomycetes</taxon>
        <taxon>Streptosporangiales</taxon>
        <taxon>Streptosporangiaceae</taxon>
        <taxon>Nonomuraea</taxon>
    </lineage>
</organism>
<feature type="transmembrane region" description="Helical" evidence="4">
    <location>
        <begin position="284"/>
        <end position="305"/>
    </location>
</feature>
<evidence type="ECO:0000259" key="6">
    <source>
        <dbReference type="Pfam" id="PF16327"/>
    </source>
</evidence>
<feature type="transmembrane region" description="Helical" evidence="4">
    <location>
        <begin position="450"/>
        <end position="472"/>
    </location>
</feature>
<dbReference type="InterPro" id="IPR002541">
    <property type="entry name" value="Cyt_c_assembly"/>
</dbReference>
<name>A0ABV3HIJ9_9ACTN</name>
<feature type="transmembrane region" description="Helical" evidence="4">
    <location>
        <begin position="6"/>
        <end position="24"/>
    </location>
</feature>
<dbReference type="InterPro" id="IPR003567">
    <property type="entry name" value="Cyt_c_biogenesis"/>
</dbReference>
<feature type="transmembrane region" description="Helical" evidence="4">
    <location>
        <begin position="123"/>
        <end position="146"/>
    </location>
</feature>
<evidence type="ECO:0000313" key="8">
    <source>
        <dbReference type="Proteomes" id="UP001552427"/>
    </source>
</evidence>
<dbReference type="Proteomes" id="UP001552427">
    <property type="component" value="Unassembled WGS sequence"/>
</dbReference>
<feature type="region of interest" description="Disordered" evidence="3">
    <location>
        <begin position="634"/>
        <end position="655"/>
    </location>
</feature>
<feature type="transmembrane region" description="Helical" evidence="4">
    <location>
        <begin position="484"/>
        <end position="507"/>
    </location>
</feature>
<evidence type="ECO:0000256" key="1">
    <source>
        <dbReference type="ARBA" id="ARBA00009186"/>
    </source>
</evidence>
<feature type="transmembrane region" description="Helical" evidence="4">
    <location>
        <begin position="364"/>
        <end position="384"/>
    </location>
</feature>
<feature type="domain" description="Cytochrome c-type biogenesis protein CcmF C-terminal" evidence="6">
    <location>
        <begin position="426"/>
        <end position="630"/>
    </location>
</feature>
<feature type="transmembrane region" description="Helical" evidence="4">
    <location>
        <begin position="229"/>
        <end position="244"/>
    </location>
</feature>
<feature type="transmembrane region" description="Helical" evidence="4">
    <location>
        <begin position="325"/>
        <end position="344"/>
    </location>
</feature>
<feature type="transmembrane region" description="Helical" evidence="4">
    <location>
        <begin position="427"/>
        <end position="444"/>
    </location>
</feature>
<evidence type="ECO:0000313" key="7">
    <source>
        <dbReference type="EMBL" id="MEV4292348.1"/>
    </source>
</evidence>
<comment type="similarity">
    <text evidence="1">Belongs to the CcmF/CycK/Ccl1/NrfE/CcsA family.</text>
</comment>
<feature type="transmembrane region" description="Helical" evidence="4">
    <location>
        <begin position="158"/>
        <end position="179"/>
    </location>
</feature>
<dbReference type="PANTHER" id="PTHR43653:SF1">
    <property type="entry name" value="CYTOCHROME C-TYPE BIOGENESIS PROTEIN CCMF"/>
    <property type="match status" value="1"/>
</dbReference>
<evidence type="ECO:0000256" key="2">
    <source>
        <dbReference type="ARBA" id="ARBA00022748"/>
    </source>
</evidence>
<feature type="transmembrane region" description="Helical" evidence="4">
    <location>
        <begin position="191"/>
        <end position="209"/>
    </location>
</feature>
<feature type="transmembrane region" description="Helical" evidence="4">
    <location>
        <begin position="88"/>
        <end position="111"/>
    </location>
</feature>
<reference evidence="7 8" key="1">
    <citation type="submission" date="2024-06" db="EMBL/GenBank/DDBJ databases">
        <title>The Natural Products Discovery Center: Release of the First 8490 Sequenced Strains for Exploring Actinobacteria Biosynthetic Diversity.</title>
        <authorList>
            <person name="Kalkreuter E."/>
            <person name="Kautsar S.A."/>
            <person name="Yang D."/>
            <person name="Bader C.D."/>
            <person name="Teijaro C.N."/>
            <person name="Fluegel L."/>
            <person name="Davis C.M."/>
            <person name="Simpson J.R."/>
            <person name="Lauterbach L."/>
            <person name="Steele A.D."/>
            <person name="Gui C."/>
            <person name="Meng S."/>
            <person name="Li G."/>
            <person name="Viehrig K."/>
            <person name="Ye F."/>
            <person name="Su P."/>
            <person name="Kiefer A.F."/>
            <person name="Nichols A."/>
            <person name="Cepeda A.J."/>
            <person name="Yan W."/>
            <person name="Fan B."/>
            <person name="Jiang Y."/>
            <person name="Adhikari A."/>
            <person name="Zheng C.-J."/>
            <person name="Schuster L."/>
            <person name="Cowan T.M."/>
            <person name="Smanski M.J."/>
            <person name="Chevrette M.G."/>
            <person name="De Carvalho L.P.S."/>
            <person name="Shen B."/>
        </authorList>
    </citation>
    <scope>NUCLEOTIDE SEQUENCE [LARGE SCALE GENOMIC DNA]</scope>
    <source>
        <strain evidence="7 8">NPDC049574</strain>
    </source>
</reference>
<dbReference type="Pfam" id="PF01578">
    <property type="entry name" value="Cytochrom_C_asm"/>
    <property type="match status" value="1"/>
</dbReference>
<protein>
    <submittedName>
        <fullName evidence="7">Cytochrome c-type biogenesis CcmF C-terminal domain-containing protein</fullName>
    </submittedName>
</protein>
<dbReference type="InterPro" id="IPR032523">
    <property type="entry name" value="CcmF_C"/>
</dbReference>